<dbReference type="EMBL" id="JDRX01000037">
    <property type="protein sequence ID" value="KGN00184.1"/>
    <property type="molecule type" value="Genomic_DNA"/>
</dbReference>
<dbReference type="InterPro" id="IPR027417">
    <property type="entry name" value="P-loop_NTPase"/>
</dbReference>
<protein>
    <recommendedName>
        <fullName evidence="2">G domain-containing protein</fullName>
    </recommendedName>
</protein>
<gene>
    <name evidence="3" type="ORF">Z969_10060</name>
</gene>
<feature type="coiled-coil region" evidence="1">
    <location>
        <begin position="421"/>
        <end position="452"/>
    </location>
</feature>
<organism evidence="3 4">
    <name type="scientific">Clostridium novyi A str. 4570</name>
    <dbReference type="NCBI Taxonomy" id="1444290"/>
    <lineage>
        <taxon>Bacteria</taxon>
        <taxon>Bacillati</taxon>
        <taxon>Bacillota</taxon>
        <taxon>Clostridia</taxon>
        <taxon>Eubacteriales</taxon>
        <taxon>Clostridiaceae</taxon>
        <taxon>Clostridium</taxon>
    </lineage>
</organism>
<reference evidence="3 4" key="1">
    <citation type="submission" date="2014-01" db="EMBL/GenBank/DDBJ databases">
        <title>Plasmidome dynamics in the species complex Clostridium novyi sensu lato converts strains of independent lineages into distinctly different pathogens.</title>
        <authorList>
            <person name="Skarin H."/>
            <person name="Segerman B."/>
        </authorList>
    </citation>
    <scope>NUCLEOTIDE SEQUENCE [LARGE SCALE GENOMIC DNA]</scope>
    <source>
        <strain evidence="3 4">4570</strain>
    </source>
</reference>
<dbReference type="SUPFAM" id="SSF52540">
    <property type="entry name" value="P-loop containing nucleoside triphosphate hydrolases"/>
    <property type="match status" value="1"/>
</dbReference>
<dbReference type="InterPro" id="IPR006073">
    <property type="entry name" value="GTP-bd"/>
</dbReference>
<dbReference type="Gene3D" id="3.40.50.300">
    <property type="entry name" value="P-loop containing nucleotide triphosphate hydrolases"/>
    <property type="match status" value="1"/>
</dbReference>
<evidence type="ECO:0000313" key="4">
    <source>
        <dbReference type="Proteomes" id="UP000030016"/>
    </source>
</evidence>
<name>A0AA88ZM30_CLONO</name>
<dbReference type="Pfam" id="PF01926">
    <property type="entry name" value="MMR_HSR1"/>
    <property type="match status" value="1"/>
</dbReference>
<sequence>MDNILENKKKDFATKLNDIANDFLQYVSCEFFDYSSYFIDKVTSNVFNILNVEKPKVMVYGIYNSGKSTLINALCKEEVAEMADRPMTEQITEYDRGDYILVDSPGVDAPIEHERVTEEFINKCNIILFVISTKGVFEDRDNYKRLANLIEKDIPFIIVLNERGTAINKEWTEEEKKRAKFDYEQELKVIQYKVIENLIKESNDTKIADKYEVVVVNGKKALTGILRDKPKLYDASGVNFLDKRITQLLQNDNSIKSLFKQPIYNLNECMNEIEKIITQNMSGDTSEDFGMRIHVLESKRNNIMQDFRILIKQAVHSHLEELTNSYVNGDSDIFETIANTIFMDIDNTYESKINEFLVYVDRNFKSLNLFLDTKSNLSFDIENMNIGKRLSVYNHNSQNFNYEEQFGLEEDFYVSEKKGFWDFLKSQKKREKEKLERLEREAEIRNKKIQYKVHEQIRKKQEARQMASSDLDQLLRVLTVVVSHGMNEKYNDLIMQIQQVDCLNKQILEDGQRQMKGLKKLRNRVMAIENSLC</sequence>
<evidence type="ECO:0000313" key="3">
    <source>
        <dbReference type="EMBL" id="KGN00184.1"/>
    </source>
</evidence>
<evidence type="ECO:0000259" key="2">
    <source>
        <dbReference type="Pfam" id="PF01926"/>
    </source>
</evidence>
<dbReference type="Proteomes" id="UP000030016">
    <property type="component" value="Unassembled WGS sequence"/>
</dbReference>
<dbReference type="AlphaFoldDB" id="A0AA88ZM30"/>
<dbReference type="GO" id="GO:0005525">
    <property type="term" value="F:GTP binding"/>
    <property type="evidence" value="ECO:0007669"/>
    <property type="project" value="InterPro"/>
</dbReference>
<comment type="caution">
    <text evidence="3">The sequence shown here is derived from an EMBL/GenBank/DDBJ whole genome shotgun (WGS) entry which is preliminary data.</text>
</comment>
<evidence type="ECO:0000256" key="1">
    <source>
        <dbReference type="SAM" id="Coils"/>
    </source>
</evidence>
<accession>A0AA88ZM30</accession>
<proteinExistence type="predicted"/>
<feature type="domain" description="G" evidence="2">
    <location>
        <begin position="56"/>
        <end position="161"/>
    </location>
</feature>
<keyword evidence="1" id="KW-0175">Coiled coil</keyword>